<sequence length="307" mass="33659">MAQVPQQHGILLLNKPKGPSSGGCIGKIKRLGQKKIGHAGTLDPMAQGVLIVLLGQGTKLSNYLMAGGEKVYSGTIKLGETTDTWDAEGQVTATADWQHITEEDVRNEVAHWLEITEQEVPAFSAAKHKGKSLYKLAREGKETPVKIKTVKISEAATLSVELPFLRFRVRCSSGTYIRSLAHSLGIRLQCGAVLTELIREYSHPFSLDNACEPDELVENPELLASKIIPLEQALPTWPKIVLSDEETALVKNGNPIPYDPEKVAQMPFSIGINAMLLDADRTPLALAETNIVQRQPVWSILRGLWQS</sequence>
<dbReference type="HAMAP" id="MF_01080">
    <property type="entry name" value="TruB_bact"/>
    <property type="match status" value="1"/>
</dbReference>
<evidence type="ECO:0000256" key="6">
    <source>
        <dbReference type="SAM" id="MobiDB-lite"/>
    </source>
</evidence>
<dbReference type="EC" id="5.4.99.25" evidence="5"/>
<organism evidence="8 9">
    <name type="scientific">Halodesulfovibrio spirochaetisodalis</name>
    <dbReference type="NCBI Taxonomy" id="1560234"/>
    <lineage>
        <taxon>Bacteria</taxon>
        <taxon>Pseudomonadati</taxon>
        <taxon>Thermodesulfobacteriota</taxon>
        <taxon>Desulfovibrionia</taxon>
        <taxon>Desulfovibrionales</taxon>
        <taxon>Desulfovibrionaceae</taxon>
        <taxon>Halodesulfovibrio</taxon>
    </lineage>
</organism>
<evidence type="ECO:0000313" key="9">
    <source>
        <dbReference type="Proteomes" id="UP000091979"/>
    </source>
</evidence>
<dbReference type="Proteomes" id="UP000091979">
    <property type="component" value="Unassembled WGS sequence"/>
</dbReference>
<dbReference type="CDD" id="cd02573">
    <property type="entry name" value="PseudoU_synth_EcTruB"/>
    <property type="match status" value="1"/>
</dbReference>
<dbReference type="PANTHER" id="PTHR13767:SF2">
    <property type="entry name" value="PSEUDOURIDYLATE SYNTHASE TRUB1"/>
    <property type="match status" value="1"/>
</dbReference>
<keyword evidence="9" id="KW-1185">Reference proteome</keyword>
<dbReference type="NCBIfam" id="TIGR00431">
    <property type="entry name" value="TruB"/>
    <property type="match status" value="1"/>
</dbReference>
<dbReference type="Gene3D" id="3.30.2350.10">
    <property type="entry name" value="Pseudouridine synthase"/>
    <property type="match status" value="1"/>
</dbReference>
<dbReference type="SUPFAM" id="SSF55120">
    <property type="entry name" value="Pseudouridine synthase"/>
    <property type="match status" value="1"/>
</dbReference>
<evidence type="ECO:0000256" key="4">
    <source>
        <dbReference type="ARBA" id="ARBA00023235"/>
    </source>
</evidence>
<dbReference type="AlphaFoldDB" id="A0A1B7XE13"/>
<proteinExistence type="inferred from homology"/>
<dbReference type="InterPro" id="IPR014780">
    <property type="entry name" value="tRNA_psdUridine_synth_TruB"/>
</dbReference>
<dbReference type="GO" id="GO:0160148">
    <property type="term" value="F:tRNA pseudouridine(55) synthase activity"/>
    <property type="evidence" value="ECO:0007669"/>
    <property type="project" value="UniProtKB-EC"/>
</dbReference>
<dbReference type="InterPro" id="IPR020103">
    <property type="entry name" value="PsdUridine_synth_cat_dom_sf"/>
</dbReference>
<dbReference type="STRING" id="1560234.SP90_07440"/>
<evidence type="ECO:0000256" key="1">
    <source>
        <dbReference type="ARBA" id="ARBA00000385"/>
    </source>
</evidence>
<accession>A0A1B7XE13</accession>
<comment type="similarity">
    <text evidence="2 5">Belongs to the pseudouridine synthase TruB family. Type 1 subfamily.</text>
</comment>
<dbReference type="InterPro" id="IPR002501">
    <property type="entry name" value="PsdUridine_synth_N"/>
</dbReference>
<keyword evidence="3 5" id="KW-0819">tRNA processing</keyword>
<evidence type="ECO:0000313" key="8">
    <source>
        <dbReference type="EMBL" id="OBQ52401.1"/>
    </source>
</evidence>
<dbReference type="GO" id="GO:1990481">
    <property type="term" value="P:mRNA pseudouridine synthesis"/>
    <property type="evidence" value="ECO:0007669"/>
    <property type="project" value="TreeGrafter"/>
</dbReference>
<evidence type="ECO:0000256" key="3">
    <source>
        <dbReference type="ARBA" id="ARBA00022694"/>
    </source>
</evidence>
<dbReference type="PANTHER" id="PTHR13767">
    <property type="entry name" value="TRNA-PSEUDOURIDINE SYNTHASE"/>
    <property type="match status" value="1"/>
</dbReference>
<evidence type="ECO:0000256" key="5">
    <source>
        <dbReference type="HAMAP-Rule" id="MF_01080"/>
    </source>
</evidence>
<feature type="region of interest" description="Disordered" evidence="6">
    <location>
        <begin position="1"/>
        <end position="21"/>
    </location>
</feature>
<name>A0A1B7XE13_9BACT</name>
<dbReference type="OrthoDB" id="9802309at2"/>
<feature type="domain" description="Pseudouridine synthase II N-terminal" evidence="7">
    <location>
        <begin position="30"/>
        <end position="177"/>
    </location>
</feature>
<dbReference type="GO" id="GO:0031119">
    <property type="term" value="P:tRNA pseudouridine synthesis"/>
    <property type="evidence" value="ECO:0007669"/>
    <property type="project" value="UniProtKB-UniRule"/>
</dbReference>
<comment type="caution">
    <text evidence="8">The sequence shown here is derived from an EMBL/GenBank/DDBJ whole genome shotgun (WGS) entry which is preliminary data.</text>
</comment>
<dbReference type="Pfam" id="PF01509">
    <property type="entry name" value="TruB_N"/>
    <property type="match status" value="1"/>
</dbReference>
<keyword evidence="4 5" id="KW-0413">Isomerase</keyword>
<dbReference type="EMBL" id="JXMS01000010">
    <property type="protein sequence ID" value="OBQ52401.1"/>
    <property type="molecule type" value="Genomic_DNA"/>
</dbReference>
<gene>
    <name evidence="5" type="primary">truB</name>
    <name evidence="8" type="ORF">SP90_07440</name>
</gene>
<comment type="function">
    <text evidence="5">Responsible for synthesis of pseudouridine from uracil-55 in the psi GC loop of transfer RNAs.</text>
</comment>
<protein>
    <recommendedName>
        <fullName evidence="5">tRNA pseudouridine synthase B</fullName>
        <ecNumber evidence="5">5.4.99.25</ecNumber>
    </recommendedName>
    <alternativeName>
        <fullName evidence="5">tRNA pseudouridine(55) synthase</fullName>
        <shortName evidence="5">Psi55 synthase</shortName>
    </alternativeName>
    <alternativeName>
        <fullName evidence="5">tRNA pseudouridylate synthase</fullName>
    </alternativeName>
    <alternativeName>
        <fullName evidence="5">tRNA-uridine isomerase</fullName>
    </alternativeName>
</protein>
<dbReference type="GO" id="GO:0003723">
    <property type="term" value="F:RNA binding"/>
    <property type="evidence" value="ECO:0007669"/>
    <property type="project" value="InterPro"/>
</dbReference>
<evidence type="ECO:0000256" key="2">
    <source>
        <dbReference type="ARBA" id="ARBA00005642"/>
    </source>
</evidence>
<dbReference type="PATRIC" id="fig|1560234.3.peg.307"/>
<comment type="catalytic activity">
    <reaction evidence="1 5">
        <text>uridine(55) in tRNA = pseudouridine(55) in tRNA</text>
        <dbReference type="Rhea" id="RHEA:42532"/>
        <dbReference type="Rhea" id="RHEA-COMP:10101"/>
        <dbReference type="Rhea" id="RHEA-COMP:10102"/>
        <dbReference type="ChEBI" id="CHEBI:65314"/>
        <dbReference type="ChEBI" id="CHEBI:65315"/>
        <dbReference type="EC" id="5.4.99.25"/>
    </reaction>
</comment>
<reference evidence="8 9" key="1">
    <citation type="submission" date="2015-01" db="EMBL/GenBank/DDBJ databases">
        <title>Desulfovibrio sp. JC271 draft genome sequence.</title>
        <authorList>
            <person name="Shivani Y."/>
            <person name="Subhash Y."/>
            <person name="Sasikala C."/>
            <person name="Ramana C.V."/>
        </authorList>
    </citation>
    <scope>NUCLEOTIDE SEQUENCE [LARGE SCALE GENOMIC DNA]</scope>
    <source>
        <strain evidence="8 9">JC271</strain>
    </source>
</reference>
<evidence type="ECO:0000259" key="7">
    <source>
        <dbReference type="Pfam" id="PF01509"/>
    </source>
</evidence>
<dbReference type="RefSeq" id="WP_066854153.1">
    <property type="nucleotide sequence ID" value="NZ_JXMS01000010.1"/>
</dbReference>
<feature type="active site" description="Nucleophile" evidence="5">
    <location>
        <position position="43"/>
    </location>
</feature>